<feature type="transmembrane region" description="Helical" evidence="6">
    <location>
        <begin position="153"/>
        <end position="176"/>
    </location>
</feature>
<dbReference type="OrthoDB" id="581870at2"/>
<reference evidence="7 8" key="1">
    <citation type="submission" date="2006-03" db="EMBL/GenBank/DDBJ databases">
        <authorList>
            <person name="Giovannoni S.J."/>
            <person name="Cho J.-C."/>
            <person name="Ferriera S."/>
            <person name="Johnson J."/>
            <person name="Kravitz S."/>
            <person name="Halpern A."/>
            <person name="Remington K."/>
            <person name="Beeson K."/>
            <person name="Tran B."/>
            <person name="Rogers Y.-H."/>
            <person name="Friedman R."/>
            <person name="Venter J.C."/>
        </authorList>
    </citation>
    <scope>NUCLEOTIDE SEQUENCE [LARGE SCALE GENOMIC DNA]</scope>
    <source>
        <strain evidence="7 8">HTCC2207</strain>
    </source>
</reference>
<dbReference type="Proteomes" id="UP000005555">
    <property type="component" value="Unassembled WGS sequence"/>
</dbReference>
<comment type="subcellular location">
    <subcellularLocation>
        <location evidence="1">Cell membrane</location>
        <topology evidence="1">Multi-pass membrane protein</topology>
    </subcellularLocation>
</comment>
<evidence type="ECO:0000256" key="3">
    <source>
        <dbReference type="ARBA" id="ARBA00022692"/>
    </source>
</evidence>
<organism evidence="7 8">
    <name type="scientific">gamma proteobacterium HTCC2207</name>
    <dbReference type="NCBI Taxonomy" id="314287"/>
    <lineage>
        <taxon>Bacteria</taxon>
        <taxon>Pseudomonadati</taxon>
        <taxon>Pseudomonadota</taxon>
        <taxon>Gammaproteobacteria</taxon>
        <taxon>Cellvibrionales</taxon>
        <taxon>Porticoccaceae</taxon>
        <taxon>SAR92 clade</taxon>
    </lineage>
</organism>
<feature type="transmembrane region" description="Helical" evidence="6">
    <location>
        <begin position="196"/>
        <end position="214"/>
    </location>
</feature>
<evidence type="ECO:0000256" key="5">
    <source>
        <dbReference type="ARBA" id="ARBA00023136"/>
    </source>
</evidence>
<dbReference type="GO" id="GO:0005886">
    <property type="term" value="C:plasma membrane"/>
    <property type="evidence" value="ECO:0007669"/>
    <property type="project" value="UniProtKB-SubCell"/>
</dbReference>
<keyword evidence="8" id="KW-1185">Reference proteome</keyword>
<feature type="transmembrane region" description="Helical" evidence="6">
    <location>
        <begin position="41"/>
        <end position="64"/>
    </location>
</feature>
<dbReference type="EMBL" id="AAPI01000004">
    <property type="protein sequence ID" value="EAS47048.1"/>
    <property type="molecule type" value="Genomic_DNA"/>
</dbReference>
<dbReference type="PANTHER" id="PTHR30086:SF16">
    <property type="entry name" value="AMINO ACID EFFLUX PERMEASE RHTB FAMILY"/>
    <property type="match status" value="1"/>
</dbReference>
<evidence type="ECO:0000256" key="4">
    <source>
        <dbReference type="ARBA" id="ARBA00022989"/>
    </source>
</evidence>
<dbReference type="InterPro" id="IPR001123">
    <property type="entry name" value="LeuE-type"/>
</dbReference>
<evidence type="ECO:0000256" key="2">
    <source>
        <dbReference type="ARBA" id="ARBA00022475"/>
    </source>
</evidence>
<name>Q1YRJ7_9GAMM</name>
<keyword evidence="2" id="KW-1003">Cell membrane</keyword>
<dbReference type="Pfam" id="PF01810">
    <property type="entry name" value="LysE"/>
    <property type="match status" value="1"/>
</dbReference>
<keyword evidence="3 6" id="KW-0812">Transmembrane</keyword>
<keyword evidence="5 6" id="KW-0472">Membrane</keyword>
<dbReference type="PANTHER" id="PTHR30086">
    <property type="entry name" value="ARGININE EXPORTER PROTEIN ARGO"/>
    <property type="match status" value="1"/>
</dbReference>
<evidence type="ECO:0000256" key="6">
    <source>
        <dbReference type="SAM" id="Phobius"/>
    </source>
</evidence>
<dbReference type="HOGENOM" id="CLU_079569_0_1_6"/>
<evidence type="ECO:0000313" key="7">
    <source>
        <dbReference type="EMBL" id="EAS47048.1"/>
    </source>
</evidence>
<dbReference type="STRING" id="314287.GB2207_05447"/>
<dbReference type="AlphaFoldDB" id="Q1YRJ7"/>
<feature type="transmembrane region" description="Helical" evidence="6">
    <location>
        <begin position="71"/>
        <end position="92"/>
    </location>
</feature>
<sequence>MDAVFWLSVTVACLLGAMSPGPSLAVIGSLALNYGRLAGVMAAVAHGLAITAFALVTALGLVVLLGRYELVFNLLQLAGCLYLIWMALRLLFATSVQDVSQTPSENTGLVILTNKPQWFAARDGFLIALINPKIILFFSALFSQFISVDSELWVKLVMAGIAGSVDALWYVLVAVIISQPGNLLRYQKSGRWLNKLFGVLLLFIASGFVVEFFIS</sequence>
<dbReference type="GO" id="GO:0015171">
    <property type="term" value="F:amino acid transmembrane transporter activity"/>
    <property type="evidence" value="ECO:0007669"/>
    <property type="project" value="TreeGrafter"/>
</dbReference>
<keyword evidence="4 6" id="KW-1133">Transmembrane helix</keyword>
<accession>Q1YRJ7</accession>
<protein>
    <submittedName>
        <fullName evidence="7">Putative threonine efflux protein</fullName>
    </submittedName>
</protein>
<evidence type="ECO:0000256" key="1">
    <source>
        <dbReference type="ARBA" id="ARBA00004651"/>
    </source>
</evidence>
<gene>
    <name evidence="7" type="ORF">GB2207_05447</name>
</gene>
<comment type="caution">
    <text evidence="7">The sequence shown here is derived from an EMBL/GenBank/DDBJ whole genome shotgun (WGS) entry which is preliminary data.</text>
</comment>
<proteinExistence type="predicted"/>
<feature type="transmembrane region" description="Helical" evidence="6">
    <location>
        <begin position="125"/>
        <end position="146"/>
    </location>
</feature>
<dbReference type="eggNOG" id="COG1280">
    <property type="taxonomic scope" value="Bacteria"/>
</dbReference>
<evidence type="ECO:0000313" key="8">
    <source>
        <dbReference type="Proteomes" id="UP000005555"/>
    </source>
</evidence>